<sequence length="107" mass="11883">MALAVEIYQLTKSFPPDERFGMSSQMRRCATSIPANIAEGFGRESRQSFIQYLRIAQGSLKELETLSELARRVGLLGGDESEGVASKCTSLGKMLRSLIRKLEQKGR</sequence>
<dbReference type="EMBL" id="CP036532">
    <property type="protein sequence ID" value="QBK30408.1"/>
    <property type="molecule type" value="Genomic_DNA"/>
</dbReference>
<dbReference type="NCBIfam" id="TIGR02436">
    <property type="entry name" value="four helix bundle protein"/>
    <property type="match status" value="1"/>
</dbReference>
<evidence type="ECO:0000313" key="2">
    <source>
        <dbReference type="Proteomes" id="UP000293719"/>
    </source>
</evidence>
<dbReference type="InterPro" id="IPR012657">
    <property type="entry name" value="23S_rRNA-intervening_sequence"/>
</dbReference>
<dbReference type="AlphaFoldDB" id="A0A4V1A3V2"/>
<dbReference type="SUPFAM" id="SSF158446">
    <property type="entry name" value="IVS-encoded protein-like"/>
    <property type="match status" value="1"/>
</dbReference>
<accession>A0A4V1A3V2</accession>
<dbReference type="PANTHER" id="PTHR38471">
    <property type="entry name" value="FOUR HELIX BUNDLE PROTEIN"/>
    <property type="match status" value="1"/>
</dbReference>
<gene>
    <name evidence="1" type="ORF">E0E05_07230</name>
</gene>
<protein>
    <submittedName>
        <fullName evidence="1">Four helix bundle protein</fullName>
    </submittedName>
</protein>
<dbReference type="Pfam" id="PF05635">
    <property type="entry name" value="23S_rRNA_IVP"/>
    <property type="match status" value="1"/>
</dbReference>
<dbReference type="Gene3D" id="1.20.1440.60">
    <property type="entry name" value="23S rRNA-intervening sequence"/>
    <property type="match status" value="1"/>
</dbReference>
<dbReference type="PANTHER" id="PTHR38471:SF2">
    <property type="entry name" value="FOUR HELIX BUNDLE PROTEIN"/>
    <property type="match status" value="1"/>
</dbReference>
<dbReference type="RefSeq" id="WP_131616105.1">
    <property type="nucleotide sequence ID" value="NZ_CP036532.1"/>
</dbReference>
<dbReference type="Proteomes" id="UP000293719">
    <property type="component" value="Chromosome"/>
</dbReference>
<dbReference type="KEGG" id="rpod:E0E05_07230"/>
<reference evidence="1 2" key="1">
    <citation type="journal article" date="2017" name="Int. J. Syst. Evol. Microbiol.">
        <title>Roseitalea porphyridii gen. nov., sp. nov., isolated from a red alga, and reclassification of Hoeflea suaedae Chung et al. 2013 as Pseudohoeflea suaedae gen. nov., comb. nov.</title>
        <authorList>
            <person name="Hyeon J.W."/>
            <person name="Jeong S.E."/>
            <person name="Baek K."/>
            <person name="Jeon C.O."/>
        </authorList>
    </citation>
    <scope>NUCLEOTIDE SEQUENCE [LARGE SCALE GENOMIC DNA]</scope>
    <source>
        <strain evidence="1 2">MA7-20</strain>
    </source>
</reference>
<dbReference type="GeneID" id="90767083"/>
<keyword evidence="2" id="KW-1185">Reference proteome</keyword>
<dbReference type="OrthoDB" id="160990at2"/>
<organism evidence="1 2">
    <name type="scientific">Roseitalea porphyridii</name>
    <dbReference type="NCBI Taxonomy" id="1852022"/>
    <lineage>
        <taxon>Bacteria</taxon>
        <taxon>Pseudomonadati</taxon>
        <taxon>Pseudomonadota</taxon>
        <taxon>Alphaproteobacteria</taxon>
        <taxon>Hyphomicrobiales</taxon>
        <taxon>Ahrensiaceae</taxon>
        <taxon>Roseitalea</taxon>
    </lineage>
</organism>
<name>A0A4V1A3V2_9HYPH</name>
<proteinExistence type="predicted"/>
<dbReference type="InterPro" id="IPR036583">
    <property type="entry name" value="23S_rRNA_IVS_sf"/>
</dbReference>
<dbReference type="CDD" id="cd16377">
    <property type="entry name" value="23S_rRNA_IVP_like"/>
    <property type="match status" value="1"/>
</dbReference>
<evidence type="ECO:0000313" key="1">
    <source>
        <dbReference type="EMBL" id="QBK30408.1"/>
    </source>
</evidence>